<dbReference type="Proteomes" id="UP000186341">
    <property type="component" value="Unassembled WGS sequence"/>
</dbReference>
<keyword evidence="1" id="KW-1133">Transmembrane helix</keyword>
<name>A0A1U7NIH6_9FIRM</name>
<organism evidence="2 3">
    <name type="scientific">Ileibacterium valens</name>
    <dbReference type="NCBI Taxonomy" id="1862668"/>
    <lineage>
        <taxon>Bacteria</taxon>
        <taxon>Bacillati</taxon>
        <taxon>Bacillota</taxon>
        <taxon>Erysipelotrichia</taxon>
        <taxon>Erysipelotrichales</taxon>
        <taxon>Erysipelotrichaceae</taxon>
        <taxon>Ileibacterium</taxon>
    </lineage>
</organism>
<accession>A0A1U7NIH6</accession>
<dbReference type="EMBL" id="MPJW01000061">
    <property type="protein sequence ID" value="OLU42319.1"/>
    <property type="molecule type" value="Genomic_DNA"/>
</dbReference>
<evidence type="ECO:0000313" key="2">
    <source>
        <dbReference type="EMBL" id="OLU42319.1"/>
    </source>
</evidence>
<protein>
    <submittedName>
        <fullName evidence="2">Uncharacterized protein</fullName>
    </submittedName>
</protein>
<dbReference type="AlphaFoldDB" id="A0A1U7NIH6"/>
<feature type="transmembrane region" description="Helical" evidence="1">
    <location>
        <begin position="23"/>
        <end position="40"/>
    </location>
</feature>
<proteinExistence type="predicted"/>
<sequence>MGTDKTDPFDAAAIPVFRPYDNIVMIIINISLVFLFWSCCSNETAGAFLLSSLSTTNRINPYTMPMHSFAQTIQYFLIADS</sequence>
<evidence type="ECO:0000313" key="3">
    <source>
        <dbReference type="Proteomes" id="UP000186341"/>
    </source>
</evidence>
<keyword evidence="3" id="KW-1185">Reference proteome</keyword>
<keyword evidence="1" id="KW-0472">Membrane</keyword>
<reference evidence="2 3" key="1">
    <citation type="submission" date="2016-11" db="EMBL/GenBank/DDBJ databases">
        <title>Description of two novel members of the family Erysipelotrichaceae: Ileibacterium lipovorans gen. nov., sp. nov. and Dubosiella newyorkensis, gen. nov., sp. nov.</title>
        <authorList>
            <person name="Cox L.M."/>
            <person name="Sohn J."/>
            <person name="Tyrrell K.L."/>
            <person name="Citron D.M."/>
            <person name="Lawson P.A."/>
            <person name="Patel N.B."/>
            <person name="Iizumi T."/>
            <person name="Perez-Perez G.I."/>
            <person name="Goldstein E.J."/>
            <person name="Blaser M.J."/>
        </authorList>
    </citation>
    <scope>NUCLEOTIDE SEQUENCE [LARGE SCALE GENOMIC DNA]</scope>
    <source>
        <strain evidence="2 3">NYU-BL-A3</strain>
    </source>
</reference>
<keyword evidence="1" id="KW-0812">Transmembrane</keyword>
<dbReference type="RefSeq" id="WP_075817842.1">
    <property type="nucleotide sequence ID" value="NZ_CAQJRL010000158.1"/>
</dbReference>
<evidence type="ECO:0000256" key="1">
    <source>
        <dbReference type="SAM" id="Phobius"/>
    </source>
</evidence>
<gene>
    <name evidence="2" type="ORF">BO222_01790</name>
</gene>
<comment type="caution">
    <text evidence="2">The sequence shown here is derived from an EMBL/GenBank/DDBJ whole genome shotgun (WGS) entry which is preliminary data.</text>
</comment>